<keyword evidence="4 5" id="KW-0472">Membrane</keyword>
<reference evidence="6 7" key="1">
    <citation type="submission" date="2019-08" db="EMBL/GenBank/DDBJ databases">
        <authorList>
            <person name="Dhanesh K."/>
            <person name="Kumar G."/>
            <person name="Sasikala C."/>
            <person name="Venkata Ramana C."/>
        </authorList>
    </citation>
    <scope>NUCLEOTIDE SEQUENCE [LARGE SCALE GENOMIC DNA]</scope>
    <source>
        <strain evidence="6 7">JC645</strain>
    </source>
</reference>
<evidence type="ECO:0000256" key="5">
    <source>
        <dbReference type="SAM" id="Phobius"/>
    </source>
</evidence>
<dbReference type="NCBIfam" id="NF002099">
    <property type="entry name" value="PRK00944.1"/>
    <property type="match status" value="1"/>
</dbReference>
<evidence type="ECO:0000256" key="4">
    <source>
        <dbReference type="ARBA" id="ARBA00023136"/>
    </source>
</evidence>
<evidence type="ECO:0000313" key="6">
    <source>
        <dbReference type="EMBL" id="KAA5541057.1"/>
    </source>
</evidence>
<keyword evidence="3 5" id="KW-1133">Transmembrane helix</keyword>
<keyword evidence="7" id="KW-1185">Reference proteome</keyword>
<keyword evidence="1" id="KW-1003">Cell membrane</keyword>
<dbReference type="InterPro" id="IPR019691">
    <property type="entry name" value="DUF2585"/>
</dbReference>
<name>A0A5M6D0P5_9BACT</name>
<evidence type="ECO:0000256" key="2">
    <source>
        <dbReference type="ARBA" id="ARBA00022692"/>
    </source>
</evidence>
<proteinExistence type="predicted"/>
<dbReference type="RefSeq" id="WP_150078101.1">
    <property type="nucleotide sequence ID" value="NZ_VWOX01000011.1"/>
</dbReference>
<evidence type="ECO:0000313" key="7">
    <source>
        <dbReference type="Proteomes" id="UP000324479"/>
    </source>
</evidence>
<gene>
    <name evidence="6" type="ORF">FYK55_19365</name>
</gene>
<accession>A0A5M6D0P5</accession>
<evidence type="ECO:0000256" key="1">
    <source>
        <dbReference type="ARBA" id="ARBA00022475"/>
    </source>
</evidence>
<feature type="transmembrane region" description="Helical" evidence="5">
    <location>
        <begin position="152"/>
        <end position="170"/>
    </location>
</feature>
<organism evidence="6 7">
    <name type="scientific">Roseiconus nitratireducens</name>
    <dbReference type="NCBI Taxonomy" id="2605748"/>
    <lineage>
        <taxon>Bacteria</taxon>
        <taxon>Pseudomonadati</taxon>
        <taxon>Planctomycetota</taxon>
        <taxon>Planctomycetia</taxon>
        <taxon>Pirellulales</taxon>
        <taxon>Pirellulaceae</taxon>
        <taxon>Roseiconus</taxon>
    </lineage>
</organism>
<evidence type="ECO:0000256" key="3">
    <source>
        <dbReference type="ARBA" id="ARBA00022989"/>
    </source>
</evidence>
<comment type="caution">
    <text evidence="6">The sequence shown here is derived from an EMBL/GenBank/DDBJ whole genome shotgun (WGS) entry which is preliminary data.</text>
</comment>
<feature type="transmembrane region" description="Helical" evidence="5">
    <location>
        <begin position="65"/>
        <end position="83"/>
    </location>
</feature>
<dbReference type="AlphaFoldDB" id="A0A5M6D0P5"/>
<keyword evidence="2 5" id="KW-0812">Transmembrane</keyword>
<protein>
    <submittedName>
        <fullName evidence="6">DUF2585 family protein</fullName>
    </submittedName>
</protein>
<feature type="transmembrane region" description="Helical" evidence="5">
    <location>
        <begin position="15"/>
        <end position="35"/>
    </location>
</feature>
<dbReference type="GO" id="GO:0005886">
    <property type="term" value="C:plasma membrane"/>
    <property type="evidence" value="ECO:0007669"/>
    <property type="project" value="InterPro"/>
</dbReference>
<feature type="transmembrane region" description="Helical" evidence="5">
    <location>
        <begin position="125"/>
        <end position="146"/>
    </location>
</feature>
<dbReference type="EMBL" id="VWOX01000011">
    <property type="protein sequence ID" value="KAA5541057.1"/>
    <property type="molecule type" value="Genomic_DNA"/>
</dbReference>
<dbReference type="Proteomes" id="UP000324479">
    <property type="component" value="Unassembled WGS sequence"/>
</dbReference>
<sequence>MSNELAQPVQRRSQWNGPVLATIIATMAAVLWLMGRTPWCKCGQLVPWSWTVQSMHNSQHLIDPYTFTHVLHGFIFFAALWPLRSRLTAPVRITIACVIEGLWEILENSPLIIERYRAATISLDYYGDSIANSVFDVLACLLGYAIASKLRWQTATMIFLAVEVTLLLTIRDSLLLNVIMLTFPMDAILQWQSGG</sequence>
<dbReference type="Pfam" id="PF10755">
    <property type="entry name" value="DUF2585"/>
    <property type="match status" value="1"/>
</dbReference>